<dbReference type="InterPro" id="IPR029787">
    <property type="entry name" value="Nucleotide_cyclase"/>
</dbReference>
<dbReference type="PROSITE" id="PS50887">
    <property type="entry name" value="GGDEF"/>
    <property type="match status" value="1"/>
</dbReference>
<dbReference type="EC" id="2.7.7.65" evidence="1"/>
<evidence type="ECO:0000256" key="3">
    <source>
        <dbReference type="SAM" id="Coils"/>
    </source>
</evidence>
<comment type="catalytic activity">
    <reaction evidence="2">
        <text>2 GTP = 3',3'-c-di-GMP + 2 diphosphate</text>
        <dbReference type="Rhea" id="RHEA:24898"/>
        <dbReference type="ChEBI" id="CHEBI:33019"/>
        <dbReference type="ChEBI" id="CHEBI:37565"/>
        <dbReference type="ChEBI" id="CHEBI:58805"/>
        <dbReference type="EC" id="2.7.7.65"/>
    </reaction>
</comment>
<organism evidence="5 6">
    <name type="scientific">Marinomonas vulgaris</name>
    <dbReference type="NCBI Taxonomy" id="2823372"/>
    <lineage>
        <taxon>Bacteria</taxon>
        <taxon>Pseudomonadati</taxon>
        <taxon>Pseudomonadota</taxon>
        <taxon>Gammaproteobacteria</taxon>
        <taxon>Oceanospirillales</taxon>
        <taxon>Oceanospirillaceae</taxon>
        <taxon>Marinomonas</taxon>
    </lineage>
</organism>
<dbReference type="InterPro" id="IPR043128">
    <property type="entry name" value="Rev_trsase/Diguanyl_cyclase"/>
</dbReference>
<dbReference type="InterPro" id="IPR000160">
    <property type="entry name" value="GGDEF_dom"/>
</dbReference>
<sequence length="473" mass="53688">MRSDKEDIKQAISTLLSNFSSFDQRIFNKKQERSILTLKSKLRSGELSIHESLDEISSISQDISIAVSSAIQATYGGKSLIPSAYSEGVEKIMHADIAIATNRLSVDLDRLSTILVKENPKNDDIRAIREEVVGLKVHEGKTKFFESMDILSRLSWSMHRINDRRTEKEKEYLGNLASYLKSMANKISDSSTTNDKSSRSLSSFVKRFDGFIEELEHTGNNEVNVDTMRDQMLYQVKMMQSSMNDFINNQNRVIREQKDIIESQQAQILSMESNVATMSKNLGIAPQEMLKDNLTGVANKRGYDLHCEQLHEKWKNKQNTGPLSMIVINVDHFEKINDIHNRDVGDLIVTWLSDVIKNLGSSYKDPFFARYEEDLFVICTEGLSPFEALSLIKRIQTYVQKNPFNSSYYQVSLSLTVSIGLAFFIDEYDAPQGVFSFAVKALNQSKRKGRNQVWISRASLISEKIGPLTAGKK</sequence>
<evidence type="ECO:0000256" key="1">
    <source>
        <dbReference type="ARBA" id="ARBA00012528"/>
    </source>
</evidence>
<evidence type="ECO:0000259" key="4">
    <source>
        <dbReference type="PROSITE" id="PS50887"/>
    </source>
</evidence>
<dbReference type="SMART" id="SM00267">
    <property type="entry name" value="GGDEF"/>
    <property type="match status" value="1"/>
</dbReference>
<dbReference type="SUPFAM" id="SSF55073">
    <property type="entry name" value="Nucleotide cyclase"/>
    <property type="match status" value="1"/>
</dbReference>
<dbReference type="PANTHER" id="PTHR45138">
    <property type="entry name" value="REGULATORY COMPONENTS OF SENSORY TRANSDUCTION SYSTEM"/>
    <property type="match status" value="1"/>
</dbReference>
<feature type="coiled-coil region" evidence="3">
    <location>
        <begin position="247"/>
        <end position="274"/>
    </location>
</feature>
<dbReference type="NCBIfam" id="TIGR00254">
    <property type="entry name" value="GGDEF"/>
    <property type="match status" value="1"/>
</dbReference>
<comment type="caution">
    <text evidence="5">The sequence shown here is derived from an EMBL/GenBank/DDBJ whole genome shotgun (WGS) entry which is preliminary data.</text>
</comment>
<reference evidence="5 6" key="1">
    <citation type="submission" date="2021-04" db="EMBL/GenBank/DDBJ databases">
        <authorList>
            <person name="Sun C."/>
        </authorList>
    </citation>
    <scope>NUCLEOTIDE SEQUENCE [LARGE SCALE GENOMIC DNA]</scope>
    <source>
        <strain evidence="5 6">A79</strain>
    </source>
</reference>
<dbReference type="InterPro" id="IPR050469">
    <property type="entry name" value="Diguanylate_Cyclase"/>
</dbReference>
<accession>A0ABS5HDR1</accession>
<evidence type="ECO:0000313" key="6">
    <source>
        <dbReference type="Proteomes" id="UP000679722"/>
    </source>
</evidence>
<keyword evidence="3" id="KW-0175">Coiled coil</keyword>
<evidence type="ECO:0000313" key="5">
    <source>
        <dbReference type="EMBL" id="MBR7889533.1"/>
    </source>
</evidence>
<dbReference type="Proteomes" id="UP000679722">
    <property type="component" value="Unassembled WGS sequence"/>
</dbReference>
<evidence type="ECO:0000256" key="2">
    <source>
        <dbReference type="ARBA" id="ARBA00034247"/>
    </source>
</evidence>
<dbReference type="CDD" id="cd01949">
    <property type="entry name" value="GGDEF"/>
    <property type="match status" value="1"/>
</dbReference>
<feature type="domain" description="GGDEF" evidence="4">
    <location>
        <begin position="321"/>
        <end position="458"/>
    </location>
</feature>
<protein>
    <recommendedName>
        <fullName evidence="1">diguanylate cyclase</fullName>
        <ecNumber evidence="1">2.7.7.65</ecNumber>
    </recommendedName>
</protein>
<dbReference type="RefSeq" id="WP_211536858.1">
    <property type="nucleotide sequence ID" value="NZ_JAGSSV010000014.1"/>
</dbReference>
<dbReference type="Gene3D" id="3.30.70.270">
    <property type="match status" value="1"/>
</dbReference>
<keyword evidence="6" id="KW-1185">Reference proteome</keyword>
<dbReference type="EMBL" id="JAGSSV010000014">
    <property type="protein sequence ID" value="MBR7889533.1"/>
    <property type="molecule type" value="Genomic_DNA"/>
</dbReference>
<name>A0ABS5HDR1_9GAMM</name>
<dbReference type="PANTHER" id="PTHR45138:SF9">
    <property type="entry name" value="DIGUANYLATE CYCLASE DGCM-RELATED"/>
    <property type="match status" value="1"/>
</dbReference>
<proteinExistence type="predicted"/>
<dbReference type="Pfam" id="PF00990">
    <property type="entry name" value="GGDEF"/>
    <property type="match status" value="1"/>
</dbReference>
<reference evidence="6" key="2">
    <citation type="submission" date="2023-07" db="EMBL/GenBank/DDBJ databases">
        <title>Marinomonas vulgaris A79, complete genome.</title>
        <authorList>
            <person name="Ying J.-J."/>
        </authorList>
    </citation>
    <scope>NUCLEOTIDE SEQUENCE [LARGE SCALE GENOMIC DNA]</scope>
    <source>
        <strain evidence="6">A79</strain>
    </source>
</reference>
<gene>
    <name evidence="5" type="ORF">J9B83_11330</name>
</gene>